<sequence length="193" mass="20726">MRVTKAQAEANRARIVETSSTLFRERGYDGIGIADLMDAAGLTHGGFYKNFKSKAALVEEAAVCGILKTVENTRNVDLIEFVDYYTSRRHRDERGSGCTIAALGGDAARQPDALKSKFAAGVEMLVATLAKSAESNHTSQANRQFERSQILASFAAAVGAVVVSRACPGDSELADEVLQACRDQIHTSLNART</sequence>
<keyword evidence="3" id="KW-0804">Transcription</keyword>
<dbReference type="InterPro" id="IPR036271">
    <property type="entry name" value="Tet_transcr_reg_TetR-rel_C_sf"/>
</dbReference>
<accession>A0A0P9QFS9</accession>
<evidence type="ECO:0000259" key="5">
    <source>
        <dbReference type="PROSITE" id="PS50977"/>
    </source>
</evidence>
<comment type="caution">
    <text evidence="6">The sequence shown here is derived from an EMBL/GenBank/DDBJ whole genome shotgun (WGS) entry which is preliminary data.</text>
</comment>
<keyword evidence="2 4" id="KW-0238">DNA-binding</keyword>
<organism evidence="6 7">
    <name type="scientific">Pseudomonas amygdali pv. dendropanacis</name>
    <dbReference type="NCBI Taxonomy" id="235272"/>
    <lineage>
        <taxon>Bacteria</taxon>
        <taxon>Pseudomonadati</taxon>
        <taxon>Pseudomonadota</taxon>
        <taxon>Gammaproteobacteria</taxon>
        <taxon>Pseudomonadales</taxon>
        <taxon>Pseudomonadaceae</taxon>
        <taxon>Pseudomonas</taxon>
        <taxon>Pseudomonas amygdali</taxon>
    </lineage>
</organism>
<dbReference type="Proteomes" id="UP000050346">
    <property type="component" value="Unassembled WGS sequence"/>
</dbReference>
<dbReference type="EMBL" id="LJQG01000305">
    <property type="protein sequence ID" value="KPX13666.1"/>
    <property type="molecule type" value="Genomic_DNA"/>
</dbReference>
<protein>
    <recommendedName>
        <fullName evidence="5">HTH tetR-type domain-containing protein</fullName>
    </recommendedName>
</protein>
<dbReference type="GO" id="GO:0003677">
    <property type="term" value="F:DNA binding"/>
    <property type="evidence" value="ECO:0007669"/>
    <property type="project" value="UniProtKB-UniRule"/>
</dbReference>
<dbReference type="RefSeq" id="WP_044324515.1">
    <property type="nucleotide sequence ID" value="NZ_JYHG01000064.1"/>
</dbReference>
<evidence type="ECO:0000256" key="1">
    <source>
        <dbReference type="ARBA" id="ARBA00023015"/>
    </source>
</evidence>
<dbReference type="SUPFAM" id="SSF46689">
    <property type="entry name" value="Homeodomain-like"/>
    <property type="match status" value="1"/>
</dbReference>
<evidence type="ECO:0000313" key="6">
    <source>
        <dbReference type="EMBL" id="KPX13666.1"/>
    </source>
</evidence>
<dbReference type="Gene3D" id="1.10.357.10">
    <property type="entry name" value="Tetracycline Repressor, domain 2"/>
    <property type="match status" value="1"/>
</dbReference>
<feature type="DNA-binding region" description="H-T-H motif" evidence="4">
    <location>
        <begin position="32"/>
        <end position="51"/>
    </location>
</feature>
<evidence type="ECO:0000256" key="4">
    <source>
        <dbReference type="PROSITE-ProRule" id="PRU00335"/>
    </source>
</evidence>
<dbReference type="AlphaFoldDB" id="A0A0P9QFS9"/>
<dbReference type="InterPro" id="IPR009057">
    <property type="entry name" value="Homeodomain-like_sf"/>
</dbReference>
<dbReference type="PANTHER" id="PTHR47506:SF7">
    <property type="entry name" value="TRANSCRIPTIONAL REGULATORY PROTEIN"/>
    <property type="match status" value="1"/>
</dbReference>
<feature type="domain" description="HTH tetR-type" evidence="5">
    <location>
        <begin position="9"/>
        <end position="69"/>
    </location>
</feature>
<dbReference type="PATRIC" id="fig|235272.12.peg.3760"/>
<dbReference type="PROSITE" id="PS50977">
    <property type="entry name" value="HTH_TETR_2"/>
    <property type="match status" value="1"/>
</dbReference>
<gene>
    <name evidence="6" type="ORF">ALO71_200032</name>
</gene>
<proteinExistence type="predicted"/>
<dbReference type="Gene3D" id="1.10.10.60">
    <property type="entry name" value="Homeodomain-like"/>
    <property type="match status" value="1"/>
</dbReference>
<name>A0A0P9QFS9_PSEA0</name>
<dbReference type="InterPro" id="IPR001647">
    <property type="entry name" value="HTH_TetR"/>
</dbReference>
<evidence type="ECO:0000313" key="7">
    <source>
        <dbReference type="Proteomes" id="UP000050346"/>
    </source>
</evidence>
<dbReference type="SUPFAM" id="SSF48498">
    <property type="entry name" value="Tetracyclin repressor-like, C-terminal domain"/>
    <property type="match status" value="1"/>
</dbReference>
<evidence type="ECO:0000256" key="2">
    <source>
        <dbReference type="ARBA" id="ARBA00023125"/>
    </source>
</evidence>
<reference evidence="6 7" key="1">
    <citation type="submission" date="2015-09" db="EMBL/GenBank/DDBJ databases">
        <title>Genome announcement of multiple Pseudomonas syringae strains.</title>
        <authorList>
            <person name="Thakur S."/>
            <person name="Wang P.W."/>
            <person name="Gong Y."/>
            <person name="Weir B.S."/>
            <person name="Guttman D.S."/>
        </authorList>
    </citation>
    <scope>NUCLEOTIDE SEQUENCE [LARGE SCALE GENOMIC DNA]</scope>
    <source>
        <strain evidence="6 7">ICMP9150</strain>
    </source>
</reference>
<keyword evidence="1" id="KW-0805">Transcription regulation</keyword>
<dbReference type="Pfam" id="PF00440">
    <property type="entry name" value="TetR_N"/>
    <property type="match status" value="1"/>
</dbReference>
<dbReference type="PANTHER" id="PTHR47506">
    <property type="entry name" value="TRANSCRIPTIONAL REGULATORY PROTEIN"/>
    <property type="match status" value="1"/>
</dbReference>
<dbReference type="PRINTS" id="PR00455">
    <property type="entry name" value="HTHTETR"/>
</dbReference>
<evidence type="ECO:0000256" key="3">
    <source>
        <dbReference type="ARBA" id="ARBA00023163"/>
    </source>
</evidence>